<evidence type="ECO:0000313" key="1">
    <source>
        <dbReference type="EMBL" id="KAB7850154.1"/>
    </source>
</evidence>
<organism evidence="1 2">
    <name type="scientific">Streptomyces mobaraensis</name>
    <name type="common">Streptoverticillium mobaraense</name>
    <dbReference type="NCBI Taxonomy" id="35621"/>
    <lineage>
        <taxon>Bacteria</taxon>
        <taxon>Bacillati</taxon>
        <taxon>Actinomycetota</taxon>
        <taxon>Actinomycetes</taxon>
        <taxon>Kitasatosporales</taxon>
        <taxon>Streptomycetaceae</taxon>
        <taxon>Streptomyces</taxon>
    </lineage>
</organism>
<dbReference type="EMBL" id="VOKX01000009">
    <property type="protein sequence ID" value="KAB7850154.1"/>
    <property type="molecule type" value="Genomic_DNA"/>
</dbReference>
<evidence type="ECO:0000313" key="2">
    <source>
        <dbReference type="Proteomes" id="UP000327000"/>
    </source>
</evidence>
<dbReference type="RefSeq" id="WP_152262693.1">
    <property type="nucleotide sequence ID" value="NZ_VOKX01000009.1"/>
</dbReference>
<gene>
    <name evidence="1" type="ORF">FRZ00_06030</name>
</gene>
<reference evidence="1 2" key="1">
    <citation type="journal article" date="2019" name="Microb. Cell Fact.">
        <title>Exploring novel herbicidin analogues by transcriptional regulator overexpression and MS/MS molecular networking.</title>
        <authorList>
            <person name="Shi Y."/>
            <person name="Gu R."/>
            <person name="Li Y."/>
            <person name="Wang X."/>
            <person name="Ren W."/>
            <person name="Li X."/>
            <person name="Wang L."/>
            <person name="Xie Y."/>
            <person name="Hong B."/>
        </authorList>
    </citation>
    <scope>NUCLEOTIDE SEQUENCE [LARGE SCALE GENOMIC DNA]</scope>
    <source>
        <strain evidence="1 2">US-43</strain>
    </source>
</reference>
<dbReference type="Proteomes" id="UP000327000">
    <property type="component" value="Unassembled WGS sequence"/>
</dbReference>
<comment type="caution">
    <text evidence="1">The sequence shown here is derived from an EMBL/GenBank/DDBJ whole genome shotgun (WGS) entry which is preliminary data.</text>
</comment>
<accession>A0A5N5WDA4</accession>
<dbReference type="OrthoDB" id="4324574at2"/>
<protein>
    <submittedName>
        <fullName evidence="1">Uncharacterized protein</fullName>
    </submittedName>
</protein>
<proteinExistence type="predicted"/>
<sequence length="152" mass="17075">MTELVSRQEFEVSVDFYHFGLQESDDADLPVPYPDEMDLDDGWLVKSWPGRIDFRSAGHTHTAKATVEVWDGAPPEDADTWDVVEDTTLTTTSGNLAFWDMGRSENEVTLGSGGTWQVRVASSGRRLVSDLTELGEDADGVEQYLIQFWRKN</sequence>
<keyword evidence="2" id="KW-1185">Reference proteome</keyword>
<dbReference type="AlphaFoldDB" id="A0A5N5WDA4"/>
<name>A0A5N5WDA4_STRMB</name>